<organism evidence="4 5">
    <name type="scientific">Burkholderia reimsis</name>
    <dbReference type="NCBI Taxonomy" id="2234132"/>
    <lineage>
        <taxon>Bacteria</taxon>
        <taxon>Pseudomonadati</taxon>
        <taxon>Pseudomonadota</taxon>
        <taxon>Betaproteobacteria</taxon>
        <taxon>Burkholderiales</taxon>
        <taxon>Burkholderiaceae</taxon>
        <taxon>Burkholderia</taxon>
    </lineage>
</organism>
<sequence>MTKTLSAPATAAAGTLVYRPDIDGLRAAAVLAVVLFHAFPAALPGGFIGVDVFFVVSGYLITGILLADLDAGQFSLGHFYARRMRRIFPALVVVLLAVYAIGWFTFYGDEYRELGKHIVAGAGFVSNWASWTEAGYFDLAAESKPLLHLWSLGVEEQFYIAWPFVLWAAHKGKRIGWACAVIGLASFTANVALISDHPSSAFYWPITRMWELLAGAALAIGAGQLRPVTRKWANILSAGGALLCLTSFAVLNARAAFPGWWALMPVSGAVALIAAGRDGWINRRVLAHPVPVWLGKISYSLYLWHWPLLSFAFIVAGRTPSPAVRGGLLVIGVALAWLTTAIIERPIRFGPTKRWKLVAPCLLMIGVVYLGGMTYVRGGLGFRKGYSPDADVTTAKLGAGHEFVNAMCGVSPDEQQLFPFCATDKRVRSHFAVWGDSKADALYWGLVRESAPGEGWTLIARPSCAPMADVWRTSSNAGDDPALCRDANSVALRMLLDTPELKTVVLVMTDRDVIGQTFADRDQSRPRPTAALDGLDRAVTALERAGRRVALVLDNPRLRDPRQCMDRRPLAWPFVRYALGVTDMSAAQRCAISYRDHVIRMAPFTALVDELKRRHPALLVYDPASALCDSRRDTCPMTRERQYLYSYGDHLSDYGNELVAKQFLPLLRQ</sequence>
<evidence type="ECO:0000256" key="1">
    <source>
        <dbReference type="SAM" id="Phobius"/>
    </source>
</evidence>
<feature type="transmembrane region" description="Helical" evidence="1">
    <location>
        <begin position="355"/>
        <end position="376"/>
    </location>
</feature>
<comment type="caution">
    <text evidence="4">The sequence shown here is derived from an EMBL/GenBank/DDBJ whole genome shotgun (WGS) entry which is preliminary data.</text>
</comment>
<feature type="domain" description="Acyltransferase 3" evidence="2">
    <location>
        <begin position="21"/>
        <end position="340"/>
    </location>
</feature>
<feature type="transmembrane region" description="Helical" evidence="1">
    <location>
        <begin position="201"/>
        <end position="220"/>
    </location>
</feature>
<name>A0A365QQN8_9BURK</name>
<feature type="transmembrane region" description="Helical" evidence="1">
    <location>
        <begin position="175"/>
        <end position="195"/>
    </location>
</feature>
<dbReference type="GO" id="GO:0016747">
    <property type="term" value="F:acyltransferase activity, transferring groups other than amino-acyl groups"/>
    <property type="evidence" value="ECO:0007669"/>
    <property type="project" value="InterPro"/>
</dbReference>
<dbReference type="InterPro" id="IPR050879">
    <property type="entry name" value="Acyltransferase_3"/>
</dbReference>
<keyword evidence="1" id="KW-0812">Transmembrane</keyword>
<proteinExistence type="predicted"/>
<dbReference type="PANTHER" id="PTHR23028">
    <property type="entry name" value="ACETYLTRANSFERASE"/>
    <property type="match status" value="1"/>
</dbReference>
<keyword evidence="5" id="KW-1185">Reference proteome</keyword>
<keyword evidence="1" id="KW-0472">Membrane</keyword>
<keyword evidence="1" id="KW-1133">Transmembrane helix</keyword>
<feature type="transmembrane region" description="Helical" evidence="1">
    <location>
        <begin position="48"/>
        <end position="67"/>
    </location>
</feature>
<keyword evidence="4" id="KW-0012">Acyltransferase</keyword>
<feature type="transmembrane region" description="Helical" evidence="1">
    <location>
        <begin position="87"/>
        <end position="106"/>
    </location>
</feature>
<evidence type="ECO:0000259" key="3">
    <source>
        <dbReference type="Pfam" id="PF19040"/>
    </source>
</evidence>
<dbReference type="AlphaFoldDB" id="A0A365QQN8"/>
<feature type="transmembrane region" description="Helical" evidence="1">
    <location>
        <begin position="232"/>
        <end position="251"/>
    </location>
</feature>
<evidence type="ECO:0000259" key="2">
    <source>
        <dbReference type="Pfam" id="PF01757"/>
    </source>
</evidence>
<gene>
    <name evidence="4" type="ORF">DPV79_24340</name>
</gene>
<dbReference type="GO" id="GO:0009103">
    <property type="term" value="P:lipopolysaccharide biosynthetic process"/>
    <property type="evidence" value="ECO:0007669"/>
    <property type="project" value="TreeGrafter"/>
</dbReference>
<dbReference type="InterPro" id="IPR043968">
    <property type="entry name" value="SGNH"/>
</dbReference>
<accession>A0A365QQN8</accession>
<protein>
    <submittedName>
        <fullName evidence="4">Acyltransferase</fullName>
    </submittedName>
</protein>
<dbReference type="Pfam" id="PF19040">
    <property type="entry name" value="SGNH"/>
    <property type="match status" value="1"/>
</dbReference>
<dbReference type="Proteomes" id="UP000252458">
    <property type="component" value="Unassembled WGS sequence"/>
</dbReference>
<dbReference type="PANTHER" id="PTHR23028:SF53">
    <property type="entry name" value="ACYL_TRANSF_3 DOMAIN-CONTAINING PROTEIN"/>
    <property type="match status" value="1"/>
</dbReference>
<dbReference type="EMBL" id="QMFZ01000022">
    <property type="protein sequence ID" value="RBB36790.1"/>
    <property type="molecule type" value="Genomic_DNA"/>
</dbReference>
<feature type="transmembrane region" description="Helical" evidence="1">
    <location>
        <begin position="147"/>
        <end position="168"/>
    </location>
</feature>
<feature type="transmembrane region" description="Helical" evidence="1">
    <location>
        <begin position="323"/>
        <end position="343"/>
    </location>
</feature>
<feature type="transmembrane region" description="Helical" evidence="1">
    <location>
        <begin position="257"/>
        <end position="276"/>
    </location>
</feature>
<dbReference type="RefSeq" id="WP_113046677.1">
    <property type="nucleotide sequence ID" value="NZ_QMFZ01000022.1"/>
</dbReference>
<feature type="domain" description="SGNH" evidence="3">
    <location>
        <begin position="417"/>
        <end position="665"/>
    </location>
</feature>
<evidence type="ECO:0000313" key="5">
    <source>
        <dbReference type="Proteomes" id="UP000252458"/>
    </source>
</evidence>
<keyword evidence="4" id="KW-0808">Transferase</keyword>
<evidence type="ECO:0000313" key="4">
    <source>
        <dbReference type="EMBL" id="RBB36790.1"/>
    </source>
</evidence>
<dbReference type="InterPro" id="IPR002656">
    <property type="entry name" value="Acyl_transf_3_dom"/>
</dbReference>
<dbReference type="GO" id="GO:0016020">
    <property type="term" value="C:membrane"/>
    <property type="evidence" value="ECO:0007669"/>
    <property type="project" value="TreeGrafter"/>
</dbReference>
<dbReference type="Pfam" id="PF01757">
    <property type="entry name" value="Acyl_transf_3"/>
    <property type="match status" value="1"/>
</dbReference>
<reference evidence="4 5" key="1">
    <citation type="submission" date="2018-06" db="EMBL/GenBank/DDBJ databases">
        <title>Draft genome sequence of Burkholderia reimsis strain BE51 isolated from a French agricultural soil.</title>
        <authorList>
            <person name="Esmaeel Q."/>
        </authorList>
    </citation>
    <scope>NUCLEOTIDE SEQUENCE [LARGE SCALE GENOMIC DNA]</scope>
    <source>
        <strain evidence="4 5">BE51</strain>
    </source>
</reference>